<dbReference type="Pfam" id="PF01863">
    <property type="entry name" value="YgjP-like"/>
    <property type="match status" value="1"/>
</dbReference>
<dbReference type="AlphaFoldDB" id="A0A222MWQ8"/>
<dbReference type="KEGG" id="cavi:CAV_0843"/>
<dbReference type="PANTHER" id="PTHR30399">
    <property type="entry name" value="UNCHARACTERIZED PROTEIN YGJP"/>
    <property type="match status" value="1"/>
</dbReference>
<dbReference type="CDD" id="cd07344">
    <property type="entry name" value="M48_yhfN_like"/>
    <property type="match status" value="1"/>
</dbReference>
<dbReference type="Gene3D" id="3.30.2010.10">
    <property type="entry name" value="Metalloproteases ('zincins'), catalytic domain"/>
    <property type="match status" value="1"/>
</dbReference>
<dbReference type="Proteomes" id="UP000201169">
    <property type="component" value="Chromosome"/>
</dbReference>
<dbReference type="RefSeq" id="WP_094325264.1">
    <property type="nucleotide sequence ID" value="NZ_CP022347.1"/>
</dbReference>
<gene>
    <name evidence="2" type="ORF">CAV_0843</name>
</gene>
<sequence>MARKIFGLEELRYKNFSILKEYKKVKYLRLKIDKNLNLKLTVPFTCLDDDVKLFLDKHYKWLCEKYELLRKAKEQDTSRVFFLGKAYKLCFDENISKSKVHKGMILSKNQQEYELFLRKSAEKIFGFYIKKWQDKFPRQIKKVKIKKMKTRWGSCNHSKAYINLNLNLLSKSLKAIEYVILHELNHLKFPHHQREFYENLQKLMPDFRQRELEFKLR</sequence>
<evidence type="ECO:0000259" key="1">
    <source>
        <dbReference type="Pfam" id="PF01863"/>
    </source>
</evidence>
<feature type="domain" description="YgjP-like metallopeptidase" evidence="1">
    <location>
        <begin position="26"/>
        <end position="214"/>
    </location>
</feature>
<dbReference type="OrthoDB" id="5321643at2"/>
<evidence type="ECO:0000313" key="3">
    <source>
        <dbReference type="Proteomes" id="UP000201169"/>
    </source>
</evidence>
<dbReference type="PANTHER" id="PTHR30399:SF1">
    <property type="entry name" value="UTP PYROPHOSPHATASE"/>
    <property type="match status" value="1"/>
</dbReference>
<dbReference type="EMBL" id="CP022347">
    <property type="protein sequence ID" value="ASQ30507.1"/>
    <property type="molecule type" value="Genomic_DNA"/>
</dbReference>
<reference evidence="2 3" key="1">
    <citation type="submission" date="2017-07" db="EMBL/GenBank/DDBJ databases">
        <title>Analysis of two Campylobacter avium genomes and identification of a novel hippuricase gene.</title>
        <authorList>
            <person name="Miller W.G."/>
            <person name="Chapman M.H."/>
            <person name="Yee E."/>
            <person name="Revez J."/>
            <person name="Bono J.L."/>
            <person name="Rossi M."/>
        </authorList>
    </citation>
    <scope>NUCLEOTIDE SEQUENCE [LARGE SCALE GENOMIC DNA]</scope>
    <source>
        <strain evidence="2 3">LMG 24591</strain>
    </source>
</reference>
<evidence type="ECO:0000313" key="2">
    <source>
        <dbReference type="EMBL" id="ASQ30507.1"/>
    </source>
</evidence>
<name>A0A222MWQ8_9BACT</name>
<protein>
    <submittedName>
        <fullName evidence="2">DUF45 domain protein</fullName>
    </submittedName>
</protein>
<keyword evidence="3" id="KW-1185">Reference proteome</keyword>
<accession>A0A222MWQ8</accession>
<dbReference type="InterPro" id="IPR002725">
    <property type="entry name" value="YgjP-like_metallopeptidase"/>
</dbReference>
<organism evidence="2 3">
    <name type="scientific">Campylobacter avium LMG 24591</name>
    <dbReference type="NCBI Taxonomy" id="522484"/>
    <lineage>
        <taxon>Bacteria</taxon>
        <taxon>Pseudomonadati</taxon>
        <taxon>Campylobacterota</taxon>
        <taxon>Epsilonproteobacteria</taxon>
        <taxon>Campylobacterales</taxon>
        <taxon>Campylobacteraceae</taxon>
        <taxon>Campylobacter</taxon>
    </lineage>
</organism>
<proteinExistence type="predicted"/>
<dbReference type="InterPro" id="IPR053136">
    <property type="entry name" value="UTP_pyrophosphatase-like"/>
</dbReference>